<feature type="compositionally biased region" description="Polar residues" evidence="1">
    <location>
        <begin position="1"/>
        <end position="15"/>
    </location>
</feature>
<evidence type="ECO:0000256" key="1">
    <source>
        <dbReference type="SAM" id="MobiDB-lite"/>
    </source>
</evidence>
<sequence length="296" mass="33094">MFQSNQGGKQMTAVTTEAPPVEQDVVEEPVKLEKNYFAEMAGMDVTKYLEKKNGFSYMSWAHAVEQLKRKHPDAKINVKRFPEPETGGLLVPYIRTALGYFVEVEVIVNGVSVSEPFPVLDFRNKPIAKPTTFDINNSIQRAKVKAIAGHGLGLYVYAGEDLPVDSDDKGPNQAPQNYQQQNYQQQQQQQQYQNPPQQQNPYAATEPQKHQMRDLAMQIATLTLGAGATQENVVAKLKDIYGQFKITSNLTKEIADVKINELGAAVKAIHDNRMVQQAQVAQQTQSNTLFNMPQAQ</sequence>
<name>A0A160LK11_BACTI</name>
<evidence type="ECO:0000313" key="3">
    <source>
        <dbReference type="EMBL" id="AND28550.1"/>
    </source>
</evidence>
<reference evidence="3" key="1">
    <citation type="journal article" date="2017" name="Res. Microbiol.">
        <title>Comparative genomics of extrachromosomal elements in Bacillus thuringiensis subsp. israelensis.</title>
        <authorList>
            <person name="Bolotin A."/>
            <person name="Gillis A."/>
            <person name="Sanchis V."/>
            <person name="Nielsen-LeRoux C."/>
            <person name="Mahillon J."/>
            <person name="Lereclus D."/>
            <person name="Sorokin A."/>
        </authorList>
    </citation>
    <scope>NUCLEOTIDE SEQUENCE</scope>
    <source>
        <strain evidence="3">AM65-52</strain>
        <plasmid evidence="3">pAM65-52-3-235K</plasmid>
    </source>
</reference>
<accession>A0A160LK11</accession>
<geneLocation type="plasmid" evidence="3">
    <name>pAM65-52-3-235K</name>
</geneLocation>
<dbReference type="Pfam" id="PF06378">
    <property type="entry name" value="SSAP_Sak"/>
    <property type="match status" value="1"/>
</dbReference>
<feature type="compositionally biased region" description="Low complexity" evidence="1">
    <location>
        <begin position="171"/>
        <end position="204"/>
    </location>
</feature>
<proteinExistence type="predicted"/>
<feature type="region of interest" description="Disordered" evidence="1">
    <location>
        <begin position="163"/>
        <end position="210"/>
    </location>
</feature>
<protein>
    <recommendedName>
        <fullName evidence="2">SSAP RNA binding domain-containing protein</fullName>
    </recommendedName>
</protein>
<organism evidence="3">
    <name type="scientific">Bacillus thuringiensis subsp. israelensis</name>
    <dbReference type="NCBI Taxonomy" id="1430"/>
    <lineage>
        <taxon>Bacteria</taxon>
        <taxon>Bacillati</taxon>
        <taxon>Bacillota</taxon>
        <taxon>Bacilli</taxon>
        <taxon>Bacillales</taxon>
        <taxon>Bacillaceae</taxon>
        <taxon>Bacillus</taxon>
        <taxon>Bacillus cereus group</taxon>
    </lineage>
</organism>
<feature type="region of interest" description="Disordered" evidence="1">
    <location>
        <begin position="1"/>
        <end position="22"/>
    </location>
</feature>
<dbReference type="PATRIC" id="fig|1430.6.peg.2087"/>
<dbReference type="AlphaFoldDB" id="A0A160LK11"/>
<gene>
    <name evidence="3" type="ORF">ATN07_33100</name>
</gene>
<feature type="domain" description="SSAP RNA binding" evidence="2">
    <location>
        <begin position="36"/>
        <end position="188"/>
    </location>
</feature>
<dbReference type="InterPro" id="IPR009425">
    <property type="entry name" value="DSRM_SSAP"/>
</dbReference>
<dbReference type="EMBL" id="CP013278">
    <property type="protein sequence ID" value="AND28550.1"/>
    <property type="molecule type" value="Genomic_DNA"/>
</dbReference>
<evidence type="ECO:0000259" key="2">
    <source>
        <dbReference type="Pfam" id="PF06378"/>
    </source>
</evidence>
<dbReference type="RefSeq" id="WP_000487831.1">
    <property type="nucleotide sequence ID" value="NZ_CP013278.1"/>
</dbReference>
<keyword evidence="3" id="KW-0614">Plasmid</keyword>